<dbReference type="OrthoDB" id="4490287at2759"/>
<dbReference type="Proteomes" id="UP000662466">
    <property type="component" value="Unassembled WGS sequence"/>
</dbReference>
<dbReference type="AlphaFoldDB" id="A0A8H6UAI2"/>
<dbReference type="Proteomes" id="UP000630445">
    <property type="component" value="Unassembled WGS sequence"/>
</dbReference>
<comment type="caution">
    <text evidence="2">The sequence shown here is derived from an EMBL/GenBank/DDBJ whole genome shotgun (WGS) entry which is preliminary data.</text>
</comment>
<gene>
    <name evidence="2" type="ORF">CNMCM5793_003813</name>
    <name evidence="3" type="ORF">CNMCM6106_006608</name>
</gene>
<proteinExistence type="predicted"/>
<sequence>MHFSPAAILFISVLGTQAVPLAVPRHADNTLVRRQGEPYSVVNVGGANTNGIDASSVIEAETATVTAPSIPQAPVTVTVTDKPTSTSAPVITPSSWATPSSSSCIPSSKSVAAWPTPLPGDDRSVYPGSFNVIRKSALPPKSFRRSLSSTNSTGTHVFNVRSDNATQTVPISARTLLNGTAARRGVFGRALNQTGRVY</sequence>
<keyword evidence="1" id="KW-0732">Signal</keyword>
<name>A0A8H6UAI2_9EURO</name>
<feature type="signal peptide" evidence="1">
    <location>
        <begin position="1"/>
        <end position="18"/>
    </location>
</feature>
<protein>
    <submittedName>
        <fullName evidence="2">Uncharacterized protein</fullName>
    </submittedName>
</protein>
<evidence type="ECO:0000256" key="1">
    <source>
        <dbReference type="SAM" id="SignalP"/>
    </source>
</evidence>
<evidence type="ECO:0000313" key="2">
    <source>
        <dbReference type="EMBL" id="KAF7115980.1"/>
    </source>
</evidence>
<dbReference type="EMBL" id="JACBAD010002108">
    <property type="protein sequence ID" value="KAF7115980.1"/>
    <property type="molecule type" value="Genomic_DNA"/>
</dbReference>
<keyword evidence="4" id="KW-1185">Reference proteome</keyword>
<feature type="chain" id="PRO_5036431044" evidence="1">
    <location>
        <begin position="19"/>
        <end position="198"/>
    </location>
</feature>
<evidence type="ECO:0000313" key="4">
    <source>
        <dbReference type="Proteomes" id="UP000630445"/>
    </source>
</evidence>
<reference evidence="2" key="1">
    <citation type="submission" date="2020-06" db="EMBL/GenBank/DDBJ databases">
        <title>Draft genome sequences of strains closely related to Aspergillus parafelis and Aspergillus hiratsukae.</title>
        <authorList>
            <person name="Dos Santos R.A.C."/>
            <person name="Rivero-Menendez O."/>
            <person name="Steenwyk J.L."/>
            <person name="Mead M.E."/>
            <person name="Goldman G.H."/>
            <person name="Alastruey-Izquierdo A."/>
            <person name="Rokas A."/>
        </authorList>
    </citation>
    <scope>NUCLEOTIDE SEQUENCE</scope>
    <source>
        <strain evidence="2">CNM-CM5793</strain>
        <strain evidence="3">CNM-CM6106</strain>
    </source>
</reference>
<accession>A0A8H6UAI2</accession>
<organism evidence="2 4">
    <name type="scientific">Aspergillus hiratsukae</name>
    <dbReference type="NCBI Taxonomy" id="1194566"/>
    <lineage>
        <taxon>Eukaryota</taxon>
        <taxon>Fungi</taxon>
        <taxon>Dikarya</taxon>
        <taxon>Ascomycota</taxon>
        <taxon>Pezizomycotina</taxon>
        <taxon>Eurotiomycetes</taxon>
        <taxon>Eurotiomycetidae</taxon>
        <taxon>Eurotiales</taxon>
        <taxon>Aspergillaceae</taxon>
        <taxon>Aspergillus</taxon>
        <taxon>Aspergillus subgen. Fumigati</taxon>
    </lineage>
</organism>
<dbReference type="EMBL" id="JACBAF010002276">
    <property type="protein sequence ID" value="KAF7159395.1"/>
    <property type="molecule type" value="Genomic_DNA"/>
</dbReference>
<evidence type="ECO:0000313" key="3">
    <source>
        <dbReference type="EMBL" id="KAF7159395.1"/>
    </source>
</evidence>